<dbReference type="SUPFAM" id="SSF82185">
    <property type="entry name" value="Histone H3 K4-specific methyltransferase SET7/9 N-terminal domain"/>
    <property type="match status" value="1"/>
</dbReference>
<dbReference type="Gene3D" id="2.20.110.10">
    <property type="entry name" value="Histone H3 K4-specific methyltransferase SET7/9 N-terminal domain"/>
    <property type="match status" value="2"/>
</dbReference>
<evidence type="ECO:0000313" key="1">
    <source>
        <dbReference type="EMBL" id="QDV06831.1"/>
    </source>
</evidence>
<gene>
    <name evidence="1" type="ORF">Poly30_23470</name>
</gene>
<dbReference type="PANTHER" id="PTHR46820">
    <property type="entry name" value="HISTONE-LYSINE N-METHYLTRANSFERASE SETD7"/>
    <property type="match status" value="1"/>
</dbReference>
<proteinExistence type="predicted"/>
<sequence length="166" mass="18728">MTGCGPSHEEGEIRTLRKEGRAGLVSVEGRERFVDGEWQKHGEFVFFDDGGEEIARGFYENGLEQGDWTQSYEDGCRGVGAFEKGQRSGPWQTFHRNGKLQDQGVYEDGLRTGTWVSYRDDGTKLREAEYSAGKLNGRVTYFKKDGRTIEPARSGVYEDGEQIQGR</sequence>
<dbReference type="EMBL" id="CP036434">
    <property type="protein sequence ID" value="QDV06831.1"/>
    <property type="molecule type" value="Genomic_DNA"/>
</dbReference>
<dbReference type="Proteomes" id="UP000320390">
    <property type="component" value="Chromosome"/>
</dbReference>
<dbReference type="GO" id="GO:0070828">
    <property type="term" value="P:heterochromatin organization"/>
    <property type="evidence" value="ECO:0007669"/>
    <property type="project" value="TreeGrafter"/>
</dbReference>
<name>A0A518ERV6_9BACT</name>
<accession>A0A518ERV6</accession>
<organism evidence="1 2">
    <name type="scientific">Saltatorellus ferox</name>
    <dbReference type="NCBI Taxonomy" id="2528018"/>
    <lineage>
        <taxon>Bacteria</taxon>
        <taxon>Pseudomonadati</taxon>
        <taxon>Planctomycetota</taxon>
        <taxon>Planctomycetia</taxon>
        <taxon>Planctomycetia incertae sedis</taxon>
        <taxon>Saltatorellus</taxon>
    </lineage>
</organism>
<dbReference type="AlphaFoldDB" id="A0A518ERV6"/>
<evidence type="ECO:0000313" key="2">
    <source>
        <dbReference type="Proteomes" id="UP000320390"/>
    </source>
</evidence>
<dbReference type="PANTHER" id="PTHR46820:SF1">
    <property type="entry name" value="HISTONE-LYSINE N-METHYLTRANSFERASE SETD7"/>
    <property type="match status" value="1"/>
</dbReference>
<keyword evidence="2" id="KW-1185">Reference proteome</keyword>
<protein>
    <submittedName>
        <fullName evidence="1">MORN repeat variant</fullName>
    </submittedName>
</protein>
<dbReference type="GO" id="GO:0003682">
    <property type="term" value="F:chromatin binding"/>
    <property type="evidence" value="ECO:0007669"/>
    <property type="project" value="TreeGrafter"/>
</dbReference>
<dbReference type="GO" id="GO:0005694">
    <property type="term" value="C:chromosome"/>
    <property type="evidence" value="ECO:0007669"/>
    <property type="project" value="TreeGrafter"/>
</dbReference>
<reference evidence="1 2" key="1">
    <citation type="submission" date="2019-02" db="EMBL/GenBank/DDBJ databases">
        <title>Deep-cultivation of Planctomycetes and their phenomic and genomic characterization uncovers novel biology.</title>
        <authorList>
            <person name="Wiegand S."/>
            <person name="Jogler M."/>
            <person name="Boedeker C."/>
            <person name="Pinto D."/>
            <person name="Vollmers J."/>
            <person name="Rivas-Marin E."/>
            <person name="Kohn T."/>
            <person name="Peeters S.H."/>
            <person name="Heuer A."/>
            <person name="Rast P."/>
            <person name="Oberbeckmann S."/>
            <person name="Bunk B."/>
            <person name="Jeske O."/>
            <person name="Meyerdierks A."/>
            <person name="Storesund J.E."/>
            <person name="Kallscheuer N."/>
            <person name="Luecker S."/>
            <person name="Lage O.M."/>
            <person name="Pohl T."/>
            <person name="Merkel B.J."/>
            <person name="Hornburger P."/>
            <person name="Mueller R.-W."/>
            <person name="Bruemmer F."/>
            <person name="Labrenz M."/>
            <person name="Spormann A.M."/>
            <person name="Op den Camp H."/>
            <person name="Overmann J."/>
            <person name="Amann R."/>
            <person name="Jetten M.S.M."/>
            <person name="Mascher T."/>
            <person name="Medema M.H."/>
            <person name="Devos D.P."/>
            <person name="Kaster A.-K."/>
            <person name="Ovreas L."/>
            <person name="Rohde M."/>
            <person name="Galperin M.Y."/>
            <person name="Jogler C."/>
        </authorList>
    </citation>
    <scope>NUCLEOTIDE SEQUENCE [LARGE SCALE GENOMIC DNA]</scope>
    <source>
        <strain evidence="1 2">Poly30</strain>
    </source>
</reference>